<evidence type="ECO:0000256" key="8">
    <source>
        <dbReference type="SAM" id="MobiDB-lite"/>
    </source>
</evidence>
<dbReference type="EMBL" id="KZ613746">
    <property type="protein sequence ID" value="PMD65481.1"/>
    <property type="molecule type" value="Genomic_DNA"/>
</dbReference>
<name>A0A2J6TR35_9HELO</name>
<evidence type="ECO:0000256" key="3">
    <source>
        <dbReference type="ARBA" id="ARBA00022679"/>
    </source>
</evidence>
<dbReference type="PROSITE" id="PS00107">
    <property type="entry name" value="PROTEIN_KINASE_ATP"/>
    <property type="match status" value="1"/>
</dbReference>
<dbReference type="InterPro" id="IPR050660">
    <property type="entry name" value="NEK_Ser/Thr_kinase"/>
</dbReference>
<dbReference type="Gene3D" id="3.30.200.20">
    <property type="entry name" value="Phosphorylase Kinase, domain 1"/>
    <property type="match status" value="1"/>
</dbReference>
<evidence type="ECO:0000259" key="9">
    <source>
        <dbReference type="PROSITE" id="PS50011"/>
    </source>
</evidence>
<dbReference type="InterPro" id="IPR008271">
    <property type="entry name" value="Ser/Thr_kinase_AS"/>
</dbReference>
<feature type="compositionally biased region" description="Low complexity" evidence="8">
    <location>
        <begin position="580"/>
        <end position="593"/>
    </location>
</feature>
<proteinExistence type="inferred from homology"/>
<accession>A0A2J6TR35</accession>
<keyword evidence="11" id="KW-1185">Reference proteome</keyword>
<dbReference type="InterPro" id="IPR017441">
    <property type="entry name" value="Protein_kinase_ATP_BS"/>
</dbReference>
<evidence type="ECO:0000313" key="10">
    <source>
        <dbReference type="EMBL" id="PMD65481.1"/>
    </source>
</evidence>
<dbReference type="EC" id="2.7.11.1" evidence="2"/>
<dbReference type="GO" id="GO:0004674">
    <property type="term" value="F:protein serine/threonine kinase activity"/>
    <property type="evidence" value="ECO:0007669"/>
    <property type="project" value="UniProtKB-EC"/>
</dbReference>
<keyword evidence="4 7" id="KW-0547">Nucleotide-binding</keyword>
<dbReference type="Proteomes" id="UP000235371">
    <property type="component" value="Unassembled WGS sequence"/>
</dbReference>
<dbReference type="STRING" id="1095630.A0A2J6TR35"/>
<evidence type="ECO:0000256" key="7">
    <source>
        <dbReference type="PROSITE-ProRule" id="PRU10141"/>
    </source>
</evidence>
<protein>
    <recommendedName>
        <fullName evidence="2">non-specific serine/threonine protein kinase</fullName>
        <ecNumber evidence="2">2.7.11.1</ecNumber>
    </recommendedName>
</protein>
<dbReference type="RefSeq" id="XP_024742385.1">
    <property type="nucleotide sequence ID" value="XM_024873938.1"/>
</dbReference>
<dbReference type="GO" id="GO:0005524">
    <property type="term" value="F:ATP binding"/>
    <property type="evidence" value="ECO:0007669"/>
    <property type="project" value="UniProtKB-UniRule"/>
</dbReference>
<organism evidence="10 11">
    <name type="scientific">Hyaloscypha bicolor E</name>
    <dbReference type="NCBI Taxonomy" id="1095630"/>
    <lineage>
        <taxon>Eukaryota</taxon>
        <taxon>Fungi</taxon>
        <taxon>Dikarya</taxon>
        <taxon>Ascomycota</taxon>
        <taxon>Pezizomycotina</taxon>
        <taxon>Leotiomycetes</taxon>
        <taxon>Helotiales</taxon>
        <taxon>Hyaloscyphaceae</taxon>
        <taxon>Hyaloscypha</taxon>
        <taxon>Hyaloscypha bicolor</taxon>
    </lineage>
</organism>
<evidence type="ECO:0000256" key="4">
    <source>
        <dbReference type="ARBA" id="ARBA00022741"/>
    </source>
</evidence>
<comment type="similarity">
    <text evidence="1">Belongs to the protein kinase superfamily. NEK Ser/Thr protein kinase family. NIMA subfamily.</text>
</comment>
<sequence>MAEIGVDDGWHLVATHHPATAIREEKQIEEWERSKGHWSGVGKHPVQWADHKTIRAQDRVLGSGSYGVVERVTYKTVTMARKLVKPKRGIPMEKLREEAHAMERLAHNHILKLVGTYTVKRNDLYILLYPVAVCDLSKFIEDIDEFRSGTCADQEDAFLRLAGLGLKEIGSIEDLALLRNLSQQPNAVPRSATALGFLQQTLGCITEAVAYVHQQGIRHRDLKPKNILLSPGRVYLADFGIARDVKETEDSITCTRQGTLSWLAPEVHDEEDHHMSPADVWSLGFIFLDVAAVLYSQSLDEFERIMRERDWDRKYEMLRRYLLDLQKNATAAALENQEDPSFNAKHLIGLIDSMLKYKPGERPTAGQVNERLSELGGLDQIYHLSCCHKKNDYLSKVIHNKFISVCEGNVNSAATIAQLKAETSEKQKRIDELELSNSTWQMRIDKERKHAGDQYRALQEKYSREVEIRKGLEETLRAMEVRSKNRPRSQNRGRGRNYGLLHPTSNANPMPNPNGRSQQNLGLDTAVGNFQRRPSRVPLPVRPSTPIRPTINRDPGSSSSTLISSVHSTFSQRSEKTNDSASSVASSTIRSTSPGSPTATKRVASPVMDMKPPPSPTLINGKVNAKADAKGMYHVTKPSWASMVARSISNVT</sequence>
<dbReference type="AlphaFoldDB" id="A0A2J6TR35"/>
<keyword evidence="6 7" id="KW-0067">ATP-binding</keyword>
<evidence type="ECO:0000256" key="1">
    <source>
        <dbReference type="ARBA" id="ARBA00010886"/>
    </source>
</evidence>
<evidence type="ECO:0000256" key="5">
    <source>
        <dbReference type="ARBA" id="ARBA00022777"/>
    </source>
</evidence>
<dbReference type="InterPro" id="IPR011009">
    <property type="entry name" value="Kinase-like_dom_sf"/>
</dbReference>
<dbReference type="InterPro" id="IPR000719">
    <property type="entry name" value="Prot_kinase_dom"/>
</dbReference>
<feature type="domain" description="Protein kinase" evidence="9">
    <location>
        <begin position="55"/>
        <end position="375"/>
    </location>
</feature>
<dbReference type="GeneID" id="36582018"/>
<feature type="compositionally biased region" description="Low complexity" evidence="8">
    <location>
        <begin position="557"/>
        <end position="571"/>
    </location>
</feature>
<dbReference type="SMART" id="SM00220">
    <property type="entry name" value="S_TKc"/>
    <property type="match status" value="1"/>
</dbReference>
<feature type="binding site" evidence="7">
    <location>
        <position position="82"/>
    </location>
    <ligand>
        <name>ATP</name>
        <dbReference type="ChEBI" id="CHEBI:30616"/>
    </ligand>
</feature>
<keyword evidence="5 10" id="KW-0418">Kinase</keyword>
<keyword evidence="3" id="KW-0808">Transferase</keyword>
<dbReference type="PROSITE" id="PS50011">
    <property type="entry name" value="PROTEIN_KINASE_DOM"/>
    <property type="match status" value="1"/>
</dbReference>
<dbReference type="SUPFAM" id="SSF56112">
    <property type="entry name" value="Protein kinase-like (PK-like)"/>
    <property type="match status" value="1"/>
</dbReference>
<dbReference type="InParanoid" id="A0A2J6TR35"/>
<evidence type="ECO:0000256" key="2">
    <source>
        <dbReference type="ARBA" id="ARBA00012513"/>
    </source>
</evidence>
<dbReference type="Pfam" id="PF00069">
    <property type="entry name" value="Pkinase"/>
    <property type="match status" value="1"/>
</dbReference>
<reference evidence="10 11" key="1">
    <citation type="submission" date="2016-04" db="EMBL/GenBank/DDBJ databases">
        <title>A degradative enzymes factory behind the ericoid mycorrhizal symbiosis.</title>
        <authorList>
            <consortium name="DOE Joint Genome Institute"/>
            <person name="Martino E."/>
            <person name="Morin E."/>
            <person name="Grelet G."/>
            <person name="Kuo A."/>
            <person name="Kohler A."/>
            <person name="Daghino S."/>
            <person name="Barry K."/>
            <person name="Choi C."/>
            <person name="Cichocki N."/>
            <person name="Clum A."/>
            <person name="Copeland A."/>
            <person name="Hainaut M."/>
            <person name="Haridas S."/>
            <person name="Labutti K."/>
            <person name="Lindquist E."/>
            <person name="Lipzen A."/>
            <person name="Khouja H.-R."/>
            <person name="Murat C."/>
            <person name="Ohm R."/>
            <person name="Olson A."/>
            <person name="Spatafora J."/>
            <person name="Veneault-Fourrey C."/>
            <person name="Henrissat B."/>
            <person name="Grigoriev I."/>
            <person name="Martin F."/>
            <person name="Perotto S."/>
        </authorList>
    </citation>
    <scope>NUCLEOTIDE SEQUENCE [LARGE SCALE GENOMIC DNA]</scope>
    <source>
        <strain evidence="10 11">E</strain>
    </source>
</reference>
<dbReference type="CDD" id="cd00180">
    <property type="entry name" value="PKc"/>
    <property type="match status" value="1"/>
</dbReference>
<gene>
    <name evidence="10" type="ORF">K444DRAFT_519260</name>
</gene>
<dbReference type="PANTHER" id="PTHR43671:SF13">
    <property type="entry name" value="SERINE_THREONINE-PROTEIN KINASE NEK2"/>
    <property type="match status" value="1"/>
</dbReference>
<feature type="region of interest" description="Disordered" evidence="8">
    <location>
        <begin position="479"/>
        <end position="618"/>
    </location>
</feature>
<evidence type="ECO:0000313" key="11">
    <source>
        <dbReference type="Proteomes" id="UP000235371"/>
    </source>
</evidence>
<dbReference type="PANTHER" id="PTHR43671">
    <property type="entry name" value="SERINE/THREONINE-PROTEIN KINASE NEK"/>
    <property type="match status" value="1"/>
</dbReference>
<dbReference type="OrthoDB" id="248923at2759"/>
<dbReference type="PROSITE" id="PS00108">
    <property type="entry name" value="PROTEIN_KINASE_ST"/>
    <property type="match status" value="1"/>
</dbReference>
<feature type="compositionally biased region" description="Polar residues" evidence="8">
    <location>
        <begin position="503"/>
        <end position="522"/>
    </location>
</feature>
<feature type="compositionally biased region" description="Basic residues" evidence="8">
    <location>
        <begin position="484"/>
        <end position="495"/>
    </location>
</feature>
<evidence type="ECO:0000256" key="6">
    <source>
        <dbReference type="ARBA" id="ARBA00022840"/>
    </source>
</evidence>
<dbReference type="Gene3D" id="1.10.510.10">
    <property type="entry name" value="Transferase(Phosphotransferase) domain 1"/>
    <property type="match status" value="1"/>
</dbReference>